<evidence type="ECO:0000256" key="9">
    <source>
        <dbReference type="SAM" id="MobiDB-lite"/>
    </source>
</evidence>
<keyword evidence="7" id="KW-0395">Inflammatory response</keyword>
<name>A0AAX6NPB8_HETGA</name>
<dbReference type="InterPro" id="IPR001811">
    <property type="entry name" value="Chemokine_IL8-like_dom"/>
</dbReference>
<proteinExistence type="inferred from homology"/>
<evidence type="ECO:0000256" key="4">
    <source>
        <dbReference type="ARBA" id="ARBA00022525"/>
    </source>
</evidence>
<dbReference type="InterPro" id="IPR001089">
    <property type="entry name" value="Chemokine_CXC"/>
</dbReference>
<evidence type="ECO:0000256" key="7">
    <source>
        <dbReference type="ARBA" id="ARBA00023198"/>
    </source>
</evidence>
<comment type="similarity">
    <text evidence="2 8">Belongs to the intercrine alpha (chemokine CxC) family.</text>
</comment>
<organism evidence="11 12">
    <name type="scientific">Heterocephalus glaber</name>
    <name type="common">Naked mole rat</name>
    <dbReference type="NCBI Taxonomy" id="10181"/>
    <lineage>
        <taxon>Eukaryota</taxon>
        <taxon>Metazoa</taxon>
        <taxon>Chordata</taxon>
        <taxon>Craniata</taxon>
        <taxon>Vertebrata</taxon>
        <taxon>Euteleostomi</taxon>
        <taxon>Mammalia</taxon>
        <taxon>Eutheria</taxon>
        <taxon>Euarchontoglires</taxon>
        <taxon>Glires</taxon>
        <taxon>Rodentia</taxon>
        <taxon>Hystricomorpha</taxon>
        <taxon>Bathyergidae</taxon>
        <taxon>Heterocephalus</taxon>
    </lineage>
</organism>
<evidence type="ECO:0000256" key="6">
    <source>
        <dbReference type="ARBA" id="ARBA00023157"/>
    </source>
</evidence>
<dbReference type="AlphaFoldDB" id="A0AAX6NPB8"/>
<accession>A0AAX6NPB8</accession>
<dbReference type="GO" id="GO:0008083">
    <property type="term" value="F:growth factor activity"/>
    <property type="evidence" value="ECO:0007669"/>
    <property type="project" value="UniProtKB-KW"/>
</dbReference>
<keyword evidence="11" id="KW-1185">Reference proteome</keyword>
<reference evidence="12" key="1">
    <citation type="submission" date="2025-08" db="UniProtKB">
        <authorList>
            <consortium name="RefSeq"/>
        </authorList>
    </citation>
    <scope>IDENTIFICATION</scope>
</reference>
<dbReference type="InterPro" id="IPR036048">
    <property type="entry name" value="Interleukin_8-like_sf"/>
</dbReference>
<dbReference type="PRINTS" id="PR00436">
    <property type="entry name" value="INTERLEUKIN8"/>
</dbReference>
<dbReference type="GO" id="GO:0005615">
    <property type="term" value="C:extracellular space"/>
    <property type="evidence" value="ECO:0007669"/>
    <property type="project" value="UniProtKB-UniRule"/>
</dbReference>
<gene>
    <name evidence="12" type="primary">LOC101705558</name>
</gene>
<protein>
    <recommendedName>
        <fullName evidence="8">C-X-C motif chemokine</fullName>
    </recommendedName>
</protein>
<dbReference type="PRINTS" id="PR00437">
    <property type="entry name" value="SMALLCYTKCXC"/>
</dbReference>
<dbReference type="SUPFAM" id="SSF54117">
    <property type="entry name" value="Interleukin 8-like chemokines"/>
    <property type="match status" value="1"/>
</dbReference>
<evidence type="ECO:0000313" key="11">
    <source>
        <dbReference type="Proteomes" id="UP000694906"/>
    </source>
</evidence>
<dbReference type="SMART" id="SM00199">
    <property type="entry name" value="SCY"/>
    <property type="match status" value="1"/>
</dbReference>
<dbReference type="Gene3D" id="2.40.50.40">
    <property type="match status" value="1"/>
</dbReference>
<dbReference type="PANTHER" id="PTHR12015">
    <property type="entry name" value="SMALL INDUCIBLE CYTOKINE A"/>
    <property type="match status" value="1"/>
</dbReference>
<dbReference type="Pfam" id="PF00048">
    <property type="entry name" value="IL8"/>
    <property type="match status" value="1"/>
</dbReference>
<evidence type="ECO:0000313" key="12">
    <source>
        <dbReference type="RefSeq" id="XP_004833976.2"/>
    </source>
</evidence>
<keyword evidence="8" id="KW-0145">Chemotaxis</keyword>
<evidence type="ECO:0000256" key="1">
    <source>
        <dbReference type="ARBA" id="ARBA00004613"/>
    </source>
</evidence>
<evidence type="ECO:0000256" key="2">
    <source>
        <dbReference type="ARBA" id="ARBA00010665"/>
    </source>
</evidence>
<feature type="compositionally biased region" description="Polar residues" evidence="9">
    <location>
        <begin position="13"/>
        <end position="25"/>
    </location>
</feature>
<keyword evidence="6" id="KW-1015">Disulfide bond</keyword>
<dbReference type="GO" id="GO:0008009">
    <property type="term" value="F:chemokine activity"/>
    <property type="evidence" value="ECO:0007669"/>
    <property type="project" value="InterPro"/>
</dbReference>
<dbReference type="PANTHER" id="PTHR12015:SF192">
    <property type="entry name" value="GROWTH-REGULATED ALPHA PROTEIN"/>
    <property type="match status" value="1"/>
</dbReference>
<dbReference type="InterPro" id="IPR033899">
    <property type="entry name" value="CXC_Chemokine_domain"/>
</dbReference>
<evidence type="ECO:0000256" key="5">
    <source>
        <dbReference type="ARBA" id="ARBA00023030"/>
    </source>
</evidence>
<dbReference type="GeneID" id="101705558"/>
<dbReference type="FunFam" id="2.40.50.40:FF:000004">
    <property type="entry name" value="C-X-C motif chemokine"/>
    <property type="match status" value="1"/>
</dbReference>
<dbReference type="InterPro" id="IPR018048">
    <property type="entry name" value="Chemokine_CXC_CS"/>
</dbReference>
<evidence type="ECO:0000256" key="8">
    <source>
        <dbReference type="RuleBase" id="RU361149"/>
    </source>
</evidence>
<comment type="subcellular location">
    <subcellularLocation>
        <location evidence="1 8">Secreted</location>
    </subcellularLocation>
</comment>
<dbReference type="Proteomes" id="UP000694906">
    <property type="component" value="Unplaced"/>
</dbReference>
<dbReference type="GO" id="GO:0006955">
    <property type="term" value="P:immune response"/>
    <property type="evidence" value="ECO:0007669"/>
    <property type="project" value="InterPro"/>
</dbReference>
<dbReference type="InterPro" id="IPR039809">
    <property type="entry name" value="Chemokine_b/g/d"/>
</dbReference>
<feature type="domain" description="Chemokine interleukin-8-like" evidence="10">
    <location>
        <begin position="80"/>
        <end position="140"/>
    </location>
</feature>
<dbReference type="PROSITE" id="PS00471">
    <property type="entry name" value="SMALL_CYTOKINES_CXC"/>
    <property type="match status" value="1"/>
</dbReference>
<keyword evidence="5" id="KW-0339">Growth factor</keyword>
<evidence type="ECO:0000256" key="3">
    <source>
        <dbReference type="ARBA" id="ARBA00022514"/>
    </source>
</evidence>
<dbReference type="GO" id="GO:0006954">
    <property type="term" value="P:inflammatory response"/>
    <property type="evidence" value="ECO:0007669"/>
    <property type="project" value="UniProtKB-KW"/>
</dbReference>
<feature type="region of interest" description="Disordered" evidence="9">
    <location>
        <begin position="1"/>
        <end position="48"/>
    </location>
</feature>
<sequence length="147" mass="15269">MGPDAPRVPAPQASPSGSELGNPQRSLPAAHKGAQRPGSPSPAMAHTAPSALRPVPLLLLLLLLVTGAARRAAGAPVTTELRCRCLQPVRGLHPKSIQSVAVTAPGPHCHQTEVVATLKDGRVACLDPEAPMVQRVLQRMLSKSKAT</sequence>
<keyword evidence="4 8" id="KW-0964">Secreted</keyword>
<dbReference type="CDD" id="cd00273">
    <property type="entry name" value="Chemokine_CXC"/>
    <property type="match status" value="1"/>
</dbReference>
<keyword evidence="3 8" id="KW-0202">Cytokine</keyword>
<dbReference type="RefSeq" id="XP_004833976.2">
    <property type="nucleotide sequence ID" value="XM_004833919.2"/>
</dbReference>
<evidence type="ECO:0000259" key="10">
    <source>
        <dbReference type="SMART" id="SM00199"/>
    </source>
</evidence>